<dbReference type="SUPFAM" id="SSF52833">
    <property type="entry name" value="Thioredoxin-like"/>
    <property type="match status" value="1"/>
</dbReference>
<evidence type="ECO:0000313" key="2">
    <source>
        <dbReference type="EMBL" id="KAG0019154.1"/>
    </source>
</evidence>
<dbReference type="Proteomes" id="UP000703661">
    <property type="component" value="Unassembled WGS sequence"/>
</dbReference>
<dbReference type="Gene3D" id="3.40.30.10">
    <property type="entry name" value="Glutaredoxin"/>
    <property type="match status" value="1"/>
</dbReference>
<dbReference type="InterPro" id="IPR004046">
    <property type="entry name" value="GST_C"/>
</dbReference>
<dbReference type="EMBL" id="JAAAID010000307">
    <property type="protein sequence ID" value="KAG0019154.1"/>
    <property type="molecule type" value="Genomic_DNA"/>
</dbReference>
<organism evidence="2 3">
    <name type="scientific">Entomortierella chlamydospora</name>
    <dbReference type="NCBI Taxonomy" id="101097"/>
    <lineage>
        <taxon>Eukaryota</taxon>
        <taxon>Fungi</taxon>
        <taxon>Fungi incertae sedis</taxon>
        <taxon>Mucoromycota</taxon>
        <taxon>Mortierellomycotina</taxon>
        <taxon>Mortierellomycetes</taxon>
        <taxon>Mortierellales</taxon>
        <taxon>Mortierellaceae</taxon>
        <taxon>Entomortierella</taxon>
    </lineage>
</organism>
<comment type="caution">
    <text evidence="2">The sequence shown here is derived from an EMBL/GenBank/DDBJ whole genome shotgun (WGS) entry which is preliminary data.</text>
</comment>
<dbReference type="InterPro" id="IPR004045">
    <property type="entry name" value="Glutathione_S-Trfase_N"/>
</dbReference>
<name>A0A9P6MZA7_9FUNG</name>
<dbReference type="InterPro" id="IPR050213">
    <property type="entry name" value="GST_superfamily"/>
</dbReference>
<dbReference type="AlphaFoldDB" id="A0A9P6MZA7"/>
<dbReference type="PANTHER" id="PTHR11571:SF150">
    <property type="entry name" value="GLUTATHIONE S-TRANSFERASE"/>
    <property type="match status" value="1"/>
</dbReference>
<accession>A0A9P6MZA7</accession>
<protein>
    <recommendedName>
        <fullName evidence="1">GST N-terminal domain-containing protein</fullName>
    </recommendedName>
</protein>
<proteinExistence type="predicted"/>
<dbReference type="Pfam" id="PF14497">
    <property type="entry name" value="GST_C_3"/>
    <property type="match status" value="1"/>
</dbReference>
<dbReference type="GO" id="GO:0004364">
    <property type="term" value="F:glutathione transferase activity"/>
    <property type="evidence" value="ECO:0007669"/>
    <property type="project" value="TreeGrafter"/>
</dbReference>
<gene>
    <name evidence="2" type="ORF">BGZ80_006234</name>
</gene>
<dbReference type="InterPro" id="IPR036282">
    <property type="entry name" value="Glutathione-S-Trfase_C_sf"/>
</dbReference>
<dbReference type="GO" id="GO:0006749">
    <property type="term" value="P:glutathione metabolic process"/>
    <property type="evidence" value="ECO:0007669"/>
    <property type="project" value="TreeGrafter"/>
</dbReference>
<dbReference type="PANTHER" id="PTHR11571">
    <property type="entry name" value="GLUTATHIONE S-TRANSFERASE"/>
    <property type="match status" value="1"/>
</dbReference>
<keyword evidence="3" id="KW-1185">Reference proteome</keyword>
<evidence type="ECO:0000259" key="1">
    <source>
        <dbReference type="PROSITE" id="PS50404"/>
    </source>
</evidence>
<dbReference type="OrthoDB" id="414243at2759"/>
<evidence type="ECO:0000313" key="3">
    <source>
        <dbReference type="Proteomes" id="UP000703661"/>
    </source>
</evidence>
<dbReference type="Gene3D" id="1.20.1050.10">
    <property type="match status" value="1"/>
</dbReference>
<sequence length="245" mass="28094">MSGTEQYLYELHYFPIHALGATSRAILSTAGANWKERIQPFETWKEDKPSTPFGSLPILIVYDTLSNDAVIRELPEADVIERYLAKELGFLGSTKDEELQISIFLSQTITIHNVWVFRVVPALEPVRETVLRTFLDVSLKNWVQNCEKYLAANGSNGHFVGEKTSLADIKTAVLLDMFLAVDVSEEYLSESKSLELWKLKRLIDTHPRYTEYRKSEQFKVQDEMTKKKVVSNLKTFDLSRAHVFA</sequence>
<dbReference type="SUPFAM" id="SSF47616">
    <property type="entry name" value="GST C-terminal domain-like"/>
    <property type="match status" value="1"/>
</dbReference>
<reference evidence="2" key="1">
    <citation type="journal article" date="2020" name="Fungal Divers.">
        <title>Resolving the Mortierellaceae phylogeny through synthesis of multi-gene phylogenetics and phylogenomics.</title>
        <authorList>
            <person name="Vandepol N."/>
            <person name="Liber J."/>
            <person name="Desiro A."/>
            <person name="Na H."/>
            <person name="Kennedy M."/>
            <person name="Barry K."/>
            <person name="Grigoriev I.V."/>
            <person name="Miller A.N."/>
            <person name="O'Donnell K."/>
            <person name="Stajich J.E."/>
            <person name="Bonito G."/>
        </authorList>
    </citation>
    <scope>NUCLEOTIDE SEQUENCE</scope>
    <source>
        <strain evidence="2">NRRL 2769</strain>
    </source>
</reference>
<dbReference type="InterPro" id="IPR036249">
    <property type="entry name" value="Thioredoxin-like_sf"/>
</dbReference>
<feature type="domain" description="GST N-terminal" evidence="1">
    <location>
        <begin position="7"/>
        <end position="92"/>
    </location>
</feature>
<dbReference type="PROSITE" id="PS50404">
    <property type="entry name" value="GST_NTER"/>
    <property type="match status" value="1"/>
</dbReference>